<gene>
    <name evidence="1" type="ORF">GXM_05033</name>
</gene>
<sequence length="167" mass="19199">MSKPADVSTKRLISLAPNNWVKWVTQIPDVVAGEILNSEFQWISRESDVLIRVESQEYGKFLVLNELQLRYKPEMPRRMRAYAGLAEEKYQLPTYPVLINILKTSDVEIPTRYESNIAGLQVRQDYRVINLWEVDVSIAFEQPLPSLLPFVPILKVDTPRPKGNGDS</sequence>
<name>A0A5P8W4V8_9NOSO</name>
<dbReference type="PANTHER" id="PTHR34613:SF1">
    <property type="entry name" value="SLL6017 PROTEIN"/>
    <property type="match status" value="1"/>
</dbReference>
<organism evidence="1 2">
    <name type="scientific">Nostoc sphaeroides CCNUC1</name>
    <dbReference type="NCBI Taxonomy" id="2653204"/>
    <lineage>
        <taxon>Bacteria</taxon>
        <taxon>Bacillati</taxon>
        <taxon>Cyanobacteriota</taxon>
        <taxon>Cyanophyceae</taxon>
        <taxon>Nostocales</taxon>
        <taxon>Nostocaceae</taxon>
        <taxon>Nostoc</taxon>
    </lineage>
</organism>
<keyword evidence="2" id="KW-1185">Reference proteome</keyword>
<reference evidence="1 2" key="1">
    <citation type="submission" date="2019-10" db="EMBL/GenBank/DDBJ databases">
        <title>Genomic and transcriptomic insights into the perfect genentic adaptation of a filamentous nitrogen-fixing cyanobacterium to rice fields.</title>
        <authorList>
            <person name="Chen Z."/>
        </authorList>
    </citation>
    <scope>NUCLEOTIDE SEQUENCE [LARGE SCALE GENOMIC DNA]</scope>
    <source>
        <strain evidence="1">CCNUC1</strain>
    </source>
</reference>
<accession>A0A5P8W4V8</accession>
<dbReference type="Proteomes" id="UP000326678">
    <property type="component" value="Chromosome Gxm1"/>
</dbReference>
<evidence type="ECO:0000313" key="2">
    <source>
        <dbReference type="Proteomes" id="UP000326678"/>
    </source>
</evidence>
<dbReference type="AlphaFoldDB" id="A0A5P8W4V8"/>
<dbReference type="KEGG" id="nsh:GXM_05033"/>
<protein>
    <submittedName>
        <fullName evidence="1">Transposase</fullName>
    </submittedName>
</protein>
<dbReference type="EMBL" id="CP045226">
    <property type="protein sequence ID" value="QFS47541.1"/>
    <property type="molecule type" value="Genomic_DNA"/>
</dbReference>
<proteinExistence type="predicted"/>
<evidence type="ECO:0000313" key="1">
    <source>
        <dbReference type="EMBL" id="QFS47541.1"/>
    </source>
</evidence>
<dbReference type="PANTHER" id="PTHR34613">
    <property type="entry name" value="SLL0800 PROTEIN"/>
    <property type="match status" value="1"/>
</dbReference>